<dbReference type="PANTHER" id="PTHR43544">
    <property type="entry name" value="SHORT-CHAIN DEHYDROGENASE/REDUCTASE"/>
    <property type="match status" value="1"/>
</dbReference>
<dbReference type="Pfam" id="PF00106">
    <property type="entry name" value="adh_short"/>
    <property type="match status" value="1"/>
</dbReference>
<evidence type="ECO:0000313" key="1">
    <source>
        <dbReference type="EMBL" id="RUO72225.1"/>
    </source>
</evidence>
<dbReference type="GO" id="GO:0016491">
    <property type="term" value="F:oxidoreductase activity"/>
    <property type="evidence" value="ECO:0007669"/>
    <property type="project" value="TreeGrafter"/>
</dbReference>
<dbReference type="PANTHER" id="PTHR43544:SF12">
    <property type="entry name" value="NAD(P)-BINDING ROSSMANN-FOLD SUPERFAMILY PROTEIN"/>
    <property type="match status" value="1"/>
</dbReference>
<dbReference type="InterPro" id="IPR002347">
    <property type="entry name" value="SDR_fam"/>
</dbReference>
<dbReference type="RefSeq" id="WP_026860554.1">
    <property type="nucleotide sequence ID" value="NZ_PIQE01000003.1"/>
</dbReference>
<reference evidence="2" key="1">
    <citation type="journal article" date="2018" name="Front. Microbiol.">
        <title>Genome-Based Analysis Reveals the Taxonomy and Diversity of the Family Idiomarinaceae.</title>
        <authorList>
            <person name="Liu Y."/>
            <person name="Lai Q."/>
            <person name="Shao Z."/>
        </authorList>
    </citation>
    <scope>NUCLEOTIDE SEQUENCE [LARGE SCALE GENOMIC DNA]</scope>
    <source>
        <strain evidence="2">c121</strain>
    </source>
</reference>
<evidence type="ECO:0000313" key="2">
    <source>
        <dbReference type="Proteomes" id="UP000287022"/>
    </source>
</evidence>
<dbReference type="STRING" id="1122124.GCA_000423165_01813"/>
<dbReference type="InterPro" id="IPR036291">
    <property type="entry name" value="NAD(P)-bd_dom_sf"/>
</dbReference>
<sequence length="238" mass="26083">MVAQNTPHVLIVGAGGGIGQALVQHYLAQDWRVTAWSRQAAQTNHARLHWQQVDSYEDLTGVSSQLHETPLHGVISTLGVLHTEHFGPEKNLAMVNATQLQESFYVNAVLPMLVLQQLVQVLPKQQPCFWLQLSAMVGSITDNRLGGWYSYRASKAALNMLLKNAAIELARSHKHLVVAAVHPGTTDTALSAPFQRNIPANKLYRSAQTAERIASVAANLTTANSGKLLHWDGTELPY</sequence>
<dbReference type="InterPro" id="IPR051468">
    <property type="entry name" value="Fungal_SecMetab_SDRs"/>
</dbReference>
<keyword evidence="2" id="KW-1185">Reference proteome</keyword>
<dbReference type="GO" id="GO:0005737">
    <property type="term" value="C:cytoplasm"/>
    <property type="evidence" value="ECO:0007669"/>
    <property type="project" value="TreeGrafter"/>
</dbReference>
<name>A0A432Z2W4_9GAMM</name>
<dbReference type="EMBL" id="PIQE01000003">
    <property type="protein sequence ID" value="RUO72225.1"/>
    <property type="molecule type" value="Genomic_DNA"/>
</dbReference>
<protein>
    <submittedName>
        <fullName evidence="1">SDR family oxidoreductase</fullName>
    </submittedName>
</protein>
<dbReference type="Proteomes" id="UP000287022">
    <property type="component" value="Unassembled WGS sequence"/>
</dbReference>
<accession>A0A432Z2W4</accession>
<dbReference type="SUPFAM" id="SSF51735">
    <property type="entry name" value="NAD(P)-binding Rossmann-fold domains"/>
    <property type="match status" value="1"/>
</dbReference>
<gene>
    <name evidence="1" type="ORF">CWI80_10535</name>
</gene>
<dbReference type="Gene3D" id="3.40.50.720">
    <property type="entry name" value="NAD(P)-binding Rossmann-like Domain"/>
    <property type="match status" value="1"/>
</dbReference>
<dbReference type="AlphaFoldDB" id="A0A432Z2W4"/>
<dbReference type="PRINTS" id="PR00081">
    <property type="entry name" value="GDHRDH"/>
</dbReference>
<comment type="caution">
    <text evidence="1">The sequence shown here is derived from an EMBL/GenBank/DDBJ whole genome shotgun (WGS) entry which is preliminary data.</text>
</comment>
<proteinExistence type="predicted"/>
<organism evidence="1 2">
    <name type="scientific">Pseudidiomarina sediminum</name>
    <dbReference type="NCBI Taxonomy" id="431675"/>
    <lineage>
        <taxon>Bacteria</taxon>
        <taxon>Pseudomonadati</taxon>
        <taxon>Pseudomonadota</taxon>
        <taxon>Gammaproteobacteria</taxon>
        <taxon>Alteromonadales</taxon>
        <taxon>Idiomarinaceae</taxon>
        <taxon>Pseudidiomarina</taxon>
    </lineage>
</organism>